<proteinExistence type="predicted"/>
<dbReference type="AlphaFoldDB" id="D7KNQ0"/>
<keyword evidence="3" id="KW-1185">Reference proteome</keyword>
<gene>
    <name evidence="2" type="ORF">ARALYDRAFT_681535</name>
</gene>
<sequence>ILTRSRTGNISKQERDPRKARAERVHFSQGPKPNLMTRDPLHQRKERQHKRRFDDSFPIDSRQSRIPPGKHYERNGGAESSQRVPPADVQSCGDPDSVQTIAGSTMLQFAKTNYTT</sequence>
<dbReference type="Proteomes" id="UP000008694">
    <property type="component" value="Unassembled WGS sequence"/>
</dbReference>
<dbReference type="eggNOG" id="KOG2350">
    <property type="taxonomic scope" value="Eukaryota"/>
</dbReference>
<feature type="compositionally biased region" description="Polar residues" evidence="1">
    <location>
        <begin position="1"/>
        <end position="11"/>
    </location>
</feature>
<organism evidence="3">
    <name type="scientific">Arabidopsis lyrata subsp. lyrata</name>
    <name type="common">Lyre-leaved rock-cress</name>
    <dbReference type="NCBI Taxonomy" id="81972"/>
    <lineage>
        <taxon>Eukaryota</taxon>
        <taxon>Viridiplantae</taxon>
        <taxon>Streptophyta</taxon>
        <taxon>Embryophyta</taxon>
        <taxon>Tracheophyta</taxon>
        <taxon>Spermatophyta</taxon>
        <taxon>Magnoliopsida</taxon>
        <taxon>eudicotyledons</taxon>
        <taxon>Gunneridae</taxon>
        <taxon>Pentapetalae</taxon>
        <taxon>rosids</taxon>
        <taxon>malvids</taxon>
        <taxon>Brassicales</taxon>
        <taxon>Brassicaceae</taxon>
        <taxon>Camelineae</taxon>
        <taxon>Arabidopsis</taxon>
    </lineage>
</organism>
<dbReference type="STRING" id="81972.D7KNQ0"/>
<accession>D7KNQ0</accession>
<dbReference type="EMBL" id="GL348713">
    <property type="protein sequence ID" value="EFH67540.1"/>
    <property type="molecule type" value="Genomic_DNA"/>
</dbReference>
<evidence type="ECO:0000256" key="1">
    <source>
        <dbReference type="SAM" id="MobiDB-lite"/>
    </source>
</evidence>
<feature type="compositionally biased region" description="Basic and acidic residues" evidence="1">
    <location>
        <begin position="12"/>
        <end position="26"/>
    </location>
</feature>
<feature type="non-terminal residue" evidence="2">
    <location>
        <position position="1"/>
    </location>
</feature>
<feature type="region of interest" description="Disordered" evidence="1">
    <location>
        <begin position="1"/>
        <end position="97"/>
    </location>
</feature>
<evidence type="ECO:0000313" key="2">
    <source>
        <dbReference type="EMBL" id="EFH67540.1"/>
    </source>
</evidence>
<name>D7KNQ0_ARALL</name>
<evidence type="ECO:0000313" key="3">
    <source>
        <dbReference type="Proteomes" id="UP000008694"/>
    </source>
</evidence>
<dbReference type="HOGENOM" id="CLU_2103087_0_0_1"/>
<dbReference type="Gramene" id="Al_scaffold_0001_3858">
    <property type="protein sequence ID" value="Al_scaffold_0001_3858"/>
    <property type="gene ID" value="Al_scaffold_0001_3858"/>
</dbReference>
<reference evidence="3" key="1">
    <citation type="journal article" date="2011" name="Nat. Genet.">
        <title>The Arabidopsis lyrata genome sequence and the basis of rapid genome size change.</title>
        <authorList>
            <person name="Hu T.T."/>
            <person name="Pattyn P."/>
            <person name="Bakker E.G."/>
            <person name="Cao J."/>
            <person name="Cheng J.-F."/>
            <person name="Clark R.M."/>
            <person name="Fahlgren N."/>
            <person name="Fawcett J.A."/>
            <person name="Grimwood J."/>
            <person name="Gundlach H."/>
            <person name="Haberer G."/>
            <person name="Hollister J.D."/>
            <person name="Ossowski S."/>
            <person name="Ottilar R.P."/>
            <person name="Salamov A.A."/>
            <person name="Schneeberger K."/>
            <person name="Spannagl M."/>
            <person name="Wang X."/>
            <person name="Yang L."/>
            <person name="Nasrallah M.E."/>
            <person name="Bergelson J."/>
            <person name="Carrington J.C."/>
            <person name="Gaut B.S."/>
            <person name="Schmutz J."/>
            <person name="Mayer K.F.X."/>
            <person name="Van de Peer Y."/>
            <person name="Grigoriev I.V."/>
            <person name="Nordborg M."/>
            <person name="Weigel D."/>
            <person name="Guo Y.-L."/>
        </authorList>
    </citation>
    <scope>NUCLEOTIDE SEQUENCE [LARGE SCALE GENOMIC DNA]</scope>
    <source>
        <strain evidence="3">cv. MN47</strain>
    </source>
</reference>
<protein>
    <submittedName>
        <fullName evidence="2">Predicted protein</fullName>
    </submittedName>
</protein>